<evidence type="ECO:0000313" key="2">
    <source>
        <dbReference type="Proteomes" id="UP000324800"/>
    </source>
</evidence>
<organism evidence="1 2">
    <name type="scientific">Streblomastix strix</name>
    <dbReference type="NCBI Taxonomy" id="222440"/>
    <lineage>
        <taxon>Eukaryota</taxon>
        <taxon>Metamonada</taxon>
        <taxon>Preaxostyla</taxon>
        <taxon>Oxymonadida</taxon>
        <taxon>Streblomastigidae</taxon>
        <taxon>Streblomastix</taxon>
    </lineage>
</organism>
<sequence>MSKKDKNAKKSQKAFATRPIFLLIWKSIKEKKNQQQEPGSDYEYAKHIQEKKFRQVNYQRLRTEQLAKIPQLMRYSGQKLKKGITQSKQQVIEIEIRRMDPTISAVEAHGGAFAISNPAARRRVYTEGFPNSLLQEDLINQ</sequence>
<gene>
    <name evidence="1" type="ORF">EZS28_022368</name>
</gene>
<proteinExistence type="predicted"/>
<dbReference type="EMBL" id="SNRW01006961">
    <property type="protein sequence ID" value="KAA6382106.1"/>
    <property type="molecule type" value="Genomic_DNA"/>
</dbReference>
<accession>A0A5J4VI91</accession>
<dbReference type="AlphaFoldDB" id="A0A5J4VI91"/>
<evidence type="ECO:0000313" key="1">
    <source>
        <dbReference type="EMBL" id="KAA6382106.1"/>
    </source>
</evidence>
<comment type="caution">
    <text evidence="1">The sequence shown here is derived from an EMBL/GenBank/DDBJ whole genome shotgun (WGS) entry which is preliminary data.</text>
</comment>
<dbReference type="Proteomes" id="UP000324800">
    <property type="component" value="Unassembled WGS sequence"/>
</dbReference>
<protein>
    <submittedName>
        <fullName evidence="1">Uncharacterized protein</fullName>
    </submittedName>
</protein>
<reference evidence="1 2" key="1">
    <citation type="submission" date="2019-03" db="EMBL/GenBank/DDBJ databases">
        <title>Single cell metagenomics reveals metabolic interactions within the superorganism composed of flagellate Streblomastix strix and complex community of Bacteroidetes bacteria on its surface.</title>
        <authorList>
            <person name="Treitli S.C."/>
            <person name="Kolisko M."/>
            <person name="Husnik F."/>
            <person name="Keeling P."/>
            <person name="Hampl V."/>
        </authorList>
    </citation>
    <scope>NUCLEOTIDE SEQUENCE [LARGE SCALE GENOMIC DNA]</scope>
    <source>
        <strain evidence="1">ST1C</strain>
    </source>
</reference>
<name>A0A5J4VI91_9EUKA</name>